<name>A0A511YNC0_9FLAO</name>
<proteinExistence type="predicted"/>
<dbReference type="EMBL" id="BJYJ01000013">
    <property type="protein sequence ID" value="GEN76694.1"/>
    <property type="molecule type" value="Genomic_DNA"/>
</dbReference>
<organism evidence="2 3">
    <name type="scientific">Chryseobacterium hagamense</name>
    <dbReference type="NCBI Taxonomy" id="395935"/>
    <lineage>
        <taxon>Bacteria</taxon>
        <taxon>Pseudomonadati</taxon>
        <taxon>Bacteroidota</taxon>
        <taxon>Flavobacteriia</taxon>
        <taxon>Flavobacteriales</taxon>
        <taxon>Weeksellaceae</taxon>
        <taxon>Chryseobacterium group</taxon>
        <taxon>Chryseobacterium</taxon>
    </lineage>
</organism>
<keyword evidence="1" id="KW-0175">Coiled coil</keyword>
<evidence type="ECO:0000313" key="3">
    <source>
        <dbReference type="Proteomes" id="UP000321863"/>
    </source>
</evidence>
<keyword evidence="3" id="KW-1185">Reference proteome</keyword>
<gene>
    <name evidence="2" type="ORF">CHA01nite_24340</name>
</gene>
<dbReference type="Proteomes" id="UP000321863">
    <property type="component" value="Unassembled WGS sequence"/>
</dbReference>
<dbReference type="RefSeq" id="WP_146941731.1">
    <property type="nucleotide sequence ID" value="NZ_BJYJ01000013.1"/>
</dbReference>
<sequence length="147" mass="17285">MSCKPFETCFEFVKEKHSIVSFRDKKSSTKYIYKNNKKDELSKYRIDGCIINDNGSKCDYILINCTKKKVFFIELKGSDLVKAIEQIDRSLDLLLSYFEDYTIEARIVLTRVNTVDLKDIKLLKLENRIKNLKGQLIKQTRQLDETN</sequence>
<evidence type="ECO:0000313" key="2">
    <source>
        <dbReference type="EMBL" id="GEN76694.1"/>
    </source>
</evidence>
<feature type="coiled-coil region" evidence="1">
    <location>
        <begin position="115"/>
        <end position="142"/>
    </location>
</feature>
<comment type="caution">
    <text evidence="2">The sequence shown here is derived from an EMBL/GenBank/DDBJ whole genome shotgun (WGS) entry which is preliminary data.</text>
</comment>
<reference evidence="2 3" key="1">
    <citation type="submission" date="2019-07" db="EMBL/GenBank/DDBJ databases">
        <title>Whole genome shotgun sequence of Chryseobacterium hagamense NBRC 105253.</title>
        <authorList>
            <person name="Hosoyama A."/>
            <person name="Uohara A."/>
            <person name="Ohji S."/>
            <person name="Ichikawa N."/>
        </authorList>
    </citation>
    <scope>NUCLEOTIDE SEQUENCE [LARGE SCALE GENOMIC DNA]</scope>
    <source>
        <strain evidence="2 3">NBRC 105253</strain>
    </source>
</reference>
<dbReference type="OrthoDB" id="1365333at2"/>
<dbReference type="AlphaFoldDB" id="A0A511YNC0"/>
<accession>A0A511YNC0</accession>
<protein>
    <submittedName>
        <fullName evidence="2">Uncharacterized protein</fullName>
    </submittedName>
</protein>
<evidence type="ECO:0000256" key="1">
    <source>
        <dbReference type="SAM" id="Coils"/>
    </source>
</evidence>